<gene>
    <name evidence="1" type="ORF">DSCO28_01810</name>
</gene>
<protein>
    <submittedName>
        <fullName evidence="1">Uncharacterized protein</fullName>
    </submittedName>
</protein>
<dbReference type="AlphaFoldDB" id="A0A5K7ZH67"/>
<dbReference type="RefSeq" id="WP_155320757.1">
    <property type="nucleotide sequence ID" value="NZ_AP021876.1"/>
</dbReference>
<sequence length="309" mass="35740">MEVSQFWKNFNLGTELSVSGMFIYNGLRCYYEIQSLDNTDELFEVLYNFSVGFERLLKIAVVLLEHSDLSDQEALERSLITHSHLDLLHRVKKCATVNLGKQHNDFLGLLGNFYKTLRYDRFSISSIKTTEREKEALLSFLNRSLDDDLEPSSSLFGNVNDAKYKKFIRRIVTKISNTLYKIIKIRASELNLYTYELRHGSKAESVFIGKADIPSEEILWKELLVFFMNTQNSSGYIDFLRSIEPLEFDPELTPDYLDCFQSDSAKSLVIGELETLYGEIEECGKRLELINIIGNPNFYFDIPDTENES</sequence>
<organism evidence="1 2">
    <name type="scientific">Desulfosarcina ovata subsp. sediminis</name>
    <dbReference type="NCBI Taxonomy" id="885957"/>
    <lineage>
        <taxon>Bacteria</taxon>
        <taxon>Pseudomonadati</taxon>
        <taxon>Thermodesulfobacteriota</taxon>
        <taxon>Desulfobacteria</taxon>
        <taxon>Desulfobacterales</taxon>
        <taxon>Desulfosarcinaceae</taxon>
        <taxon>Desulfosarcina</taxon>
    </lineage>
</organism>
<proteinExistence type="predicted"/>
<dbReference type="EMBL" id="AP021876">
    <property type="protein sequence ID" value="BBO79615.1"/>
    <property type="molecule type" value="Genomic_DNA"/>
</dbReference>
<evidence type="ECO:0000313" key="1">
    <source>
        <dbReference type="EMBL" id="BBO79615.1"/>
    </source>
</evidence>
<dbReference type="Proteomes" id="UP000425960">
    <property type="component" value="Chromosome"/>
</dbReference>
<dbReference type="KEGG" id="dov:DSCO28_01810"/>
<accession>A0A5K7ZH67</accession>
<evidence type="ECO:0000313" key="2">
    <source>
        <dbReference type="Proteomes" id="UP000425960"/>
    </source>
</evidence>
<reference evidence="1 2" key="1">
    <citation type="submission" date="2019-11" db="EMBL/GenBank/DDBJ databases">
        <title>Comparative genomics of hydrocarbon-degrading Desulfosarcina strains.</title>
        <authorList>
            <person name="Watanabe M."/>
            <person name="Kojima H."/>
            <person name="Fukui M."/>
        </authorList>
    </citation>
    <scope>NUCLEOTIDE SEQUENCE [LARGE SCALE GENOMIC DNA]</scope>
    <source>
        <strain evidence="1 2">28bB2T</strain>
    </source>
</reference>
<name>A0A5K7ZH67_9BACT</name>